<dbReference type="EMBL" id="AB996602">
    <property type="protein sequence ID" value="BAS01740.1"/>
    <property type="molecule type" value="Genomic_DNA"/>
</dbReference>
<sequence length="66" mass="7610">MTNIIQSSHCYQNTYFRNLLANVTFSLKPLMGILKAKILFLTAIALKVMYLLTKHNAIKYCKLTLM</sequence>
<evidence type="ECO:0000313" key="2">
    <source>
        <dbReference type="EMBL" id="BAS01740.1"/>
    </source>
</evidence>
<dbReference type="AlphaFoldDB" id="A0A0H5BKG6"/>
<accession>A0A0H5BKG6</accession>
<organism evidence="2">
    <name type="scientific">Amorphochlora amoebiformis</name>
    <dbReference type="NCBI Taxonomy" id="1561963"/>
    <lineage>
        <taxon>Eukaryota</taxon>
        <taxon>Sar</taxon>
        <taxon>Rhizaria</taxon>
        <taxon>Cercozoa</taxon>
        <taxon>Chlorarachniophyceae</taxon>
        <taxon>Amorphochlora</taxon>
    </lineage>
</organism>
<proteinExistence type="predicted"/>
<evidence type="ECO:0000256" key="1">
    <source>
        <dbReference type="SAM" id="Phobius"/>
    </source>
</evidence>
<feature type="transmembrane region" description="Helical" evidence="1">
    <location>
        <begin position="30"/>
        <end position="52"/>
    </location>
</feature>
<reference evidence="2" key="1">
    <citation type="journal article" date="2015" name="Genome Biol. Evol.">
        <title>Nucleomorph Genome Sequences of Two Chlorarachniophytes, Amorphochlora amoebiformis and Lotharella vacuolata.</title>
        <authorList>
            <person name="Suzuki S."/>
            <person name="Shirato S."/>
            <person name="Hirakawa Y."/>
            <person name="Ishida K."/>
        </authorList>
    </citation>
    <scope>NUCLEOTIDE SEQUENCE</scope>
    <source>
        <strain evidence="2">CCMP2058</strain>
    </source>
</reference>
<keyword evidence="1" id="KW-1133">Transmembrane helix</keyword>
<name>A0A0H5BKG6_9EUKA</name>
<keyword evidence="2" id="KW-0542">Nucleomorph</keyword>
<keyword evidence="1" id="KW-0472">Membrane</keyword>
<keyword evidence="1" id="KW-0812">Transmembrane</keyword>
<geneLocation type="nucleomorph" evidence="2"/>
<protein>
    <submittedName>
        <fullName evidence="2">Uncharacterized protein</fullName>
    </submittedName>
</protein>